<keyword evidence="4" id="KW-1185">Reference proteome</keyword>
<dbReference type="SUPFAM" id="SSF50346">
    <property type="entry name" value="PRC-barrel domain"/>
    <property type="match status" value="1"/>
</dbReference>
<reference evidence="3 4" key="1">
    <citation type="journal article" date="2019" name="Int. J. Syst. Evol. Microbiol.">
        <title>The Global Catalogue of Microorganisms (GCM) 10K type strain sequencing project: providing services to taxonomists for standard genome sequencing and annotation.</title>
        <authorList>
            <consortium name="The Broad Institute Genomics Platform"/>
            <consortium name="The Broad Institute Genome Sequencing Center for Infectious Disease"/>
            <person name="Wu L."/>
            <person name="Ma J."/>
        </authorList>
    </citation>
    <scope>NUCLEOTIDE SEQUENCE [LARGE SCALE GENOMIC DNA]</scope>
    <source>
        <strain evidence="3 4">CGMCC 1.12237</strain>
    </source>
</reference>
<name>A0ABD5RGS1_9EURY</name>
<accession>A0ABD5RGS1</accession>
<dbReference type="Gene3D" id="2.30.30.240">
    <property type="entry name" value="PRC-barrel domain"/>
    <property type="match status" value="1"/>
</dbReference>
<protein>
    <submittedName>
        <fullName evidence="3">PRC-barrel domain-containing protein</fullName>
    </submittedName>
</protein>
<sequence length="86" mass="9081">MDSIPPIDTEDEGKPVYDTDGTRVGIVTHVAGTEVAVDPDPRLTDTVAAKLGWSFMLDGSDDSYPISLTSIESVEDDRIVVGGKGS</sequence>
<dbReference type="EMBL" id="JBHSKX010000004">
    <property type="protein sequence ID" value="MFC5368922.1"/>
    <property type="molecule type" value="Genomic_DNA"/>
</dbReference>
<evidence type="ECO:0000313" key="4">
    <source>
        <dbReference type="Proteomes" id="UP001596201"/>
    </source>
</evidence>
<evidence type="ECO:0000256" key="1">
    <source>
        <dbReference type="SAM" id="MobiDB-lite"/>
    </source>
</evidence>
<dbReference type="Pfam" id="PF05239">
    <property type="entry name" value="PRC"/>
    <property type="match status" value="1"/>
</dbReference>
<proteinExistence type="predicted"/>
<dbReference type="InterPro" id="IPR027275">
    <property type="entry name" value="PRC-brl_dom"/>
</dbReference>
<dbReference type="InterPro" id="IPR011033">
    <property type="entry name" value="PRC_barrel-like_sf"/>
</dbReference>
<dbReference type="Proteomes" id="UP001596201">
    <property type="component" value="Unassembled WGS sequence"/>
</dbReference>
<dbReference type="RefSeq" id="WP_227230979.1">
    <property type="nucleotide sequence ID" value="NZ_JAJCVJ010000003.1"/>
</dbReference>
<feature type="domain" description="PRC-barrel" evidence="2">
    <location>
        <begin position="12"/>
        <end position="81"/>
    </location>
</feature>
<evidence type="ECO:0000313" key="3">
    <source>
        <dbReference type="EMBL" id="MFC5368922.1"/>
    </source>
</evidence>
<organism evidence="3 4">
    <name type="scientific">Salinirubrum litoreum</name>
    <dbReference type="NCBI Taxonomy" id="1126234"/>
    <lineage>
        <taxon>Archaea</taxon>
        <taxon>Methanobacteriati</taxon>
        <taxon>Methanobacteriota</taxon>
        <taxon>Stenosarchaea group</taxon>
        <taxon>Halobacteria</taxon>
        <taxon>Halobacteriales</taxon>
        <taxon>Haloferacaceae</taxon>
        <taxon>Salinirubrum</taxon>
    </lineage>
</organism>
<comment type="caution">
    <text evidence="3">The sequence shown here is derived from an EMBL/GenBank/DDBJ whole genome shotgun (WGS) entry which is preliminary data.</text>
</comment>
<dbReference type="AlphaFoldDB" id="A0ABD5RGS1"/>
<feature type="region of interest" description="Disordered" evidence="1">
    <location>
        <begin position="1"/>
        <end position="20"/>
    </location>
</feature>
<gene>
    <name evidence="3" type="ORF">ACFPJ5_18510</name>
</gene>
<evidence type="ECO:0000259" key="2">
    <source>
        <dbReference type="Pfam" id="PF05239"/>
    </source>
</evidence>